<proteinExistence type="predicted"/>
<dbReference type="KEGG" id="dwd:DSCW_18270"/>
<dbReference type="NCBIfam" id="TIGR01555">
    <property type="entry name" value="phge_rel_HI1409"/>
    <property type="match status" value="1"/>
</dbReference>
<dbReference type="InterPro" id="IPR024459">
    <property type="entry name" value="Acb1-like_N"/>
</dbReference>
<feature type="domain" description="Anti-CBASS protein Acb1-like N-terminal" evidence="2">
    <location>
        <begin position="55"/>
        <end position="403"/>
    </location>
</feature>
<gene>
    <name evidence="3" type="ORF">DSCW_18270</name>
</gene>
<dbReference type="Pfam" id="PF06381">
    <property type="entry name" value="Phage_portal_3"/>
    <property type="match status" value="1"/>
</dbReference>
<reference evidence="3 4" key="1">
    <citation type="submission" date="2019-11" db="EMBL/GenBank/DDBJ databases">
        <title>Comparative genomics of hydrocarbon-degrading Desulfosarcina strains.</title>
        <authorList>
            <person name="Watanabe M."/>
            <person name="Kojima H."/>
            <person name="Fukui M."/>
        </authorList>
    </citation>
    <scope>NUCLEOTIDE SEQUENCE [LARGE SCALE GENOMIC DNA]</scope>
    <source>
        <strain evidence="3 4">PP31</strain>
    </source>
</reference>
<dbReference type="EMBL" id="AP021875">
    <property type="protein sequence ID" value="BBO74410.1"/>
    <property type="molecule type" value="Genomic_DNA"/>
</dbReference>
<dbReference type="OrthoDB" id="2019396at2"/>
<evidence type="ECO:0000313" key="3">
    <source>
        <dbReference type="EMBL" id="BBO74410.1"/>
    </source>
</evidence>
<dbReference type="Proteomes" id="UP000427769">
    <property type="component" value="Chromosome"/>
</dbReference>
<evidence type="ECO:0000256" key="1">
    <source>
        <dbReference type="SAM" id="MobiDB-lite"/>
    </source>
</evidence>
<sequence>MTDLDRKIAAFEARSGKPTHTRHDVYVNAYSGFGGSKDPLQRTRFMGGLVLSQIELDELYRFFWLPRRIVNALPEDACRQRINLAIEDPEEGARILRRMEELKAWQIFEEALRLSRLHGGAVVIVGATDGQDPEEPLNAKSIKRVGSLTVLDRWQLSQAKLYDDPLAPNFGLPETYRLQAANAAPISSGAVIHESRVIRFDGAWLPDRLRIQNNGWHDSVIIAINEQLKQFGISIQAVAVLFQDFITKTLKIPNLAEMIANGEEATLQARIQYAVSNMSSLGVSLIGENEEFDKMQTPITGLVDLLDKYMDLVSAASDIPKTRLFGQQLGTLSGADETTRNYYDRIKAYQQKHLRGPVTCLIELLRAEKKAPAGGWSFEFAPLWQPTDKEKADTRKTVAETDQIYILNQVLTPEEVAVSRFGADGYSMETTVSTEADEDGVEKVSQEEDDRGGDE</sequence>
<feature type="region of interest" description="Disordered" evidence="1">
    <location>
        <begin position="428"/>
        <end position="455"/>
    </location>
</feature>
<evidence type="ECO:0000313" key="4">
    <source>
        <dbReference type="Proteomes" id="UP000427769"/>
    </source>
</evidence>
<dbReference type="AlphaFoldDB" id="A0A5K7Z171"/>
<keyword evidence="4" id="KW-1185">Reference proteome</keyword>
<name>A0A5K7Z171_9BACT</name>
<organism evidence="3 4">
    <name type="scientific">Desulfosarcina widdelii</name>
    <dbReference type="NCBI Taxonomy" id="947919"/>
    <lineage>
        <taxon>Bacteria</taxon>
        <taxon>Pseudomonadati</taxon>
        <taxon>Thermodesulfobacteriota</taxon>
        <taxon>Desulfobacteria</taxon>
        <taxon>Desulfobacterales</taxon>
        <taxon>Desulfosarcinaceae</taxon>
        <taxon>Desulfosarcina</taxon>
    </lineage>
</organism>
<dbReference type="RefSeq" id="WP_155303448.1">
    <property type="nucleotide sequence ID" value="NZ_AP021875.1"/>
</dbReference>
<accession>A0A5K7Z171</accession>
<evidence type="ECO:0000259" key="2">
    <source>
        <dbReference type="Pfam" id="PF06381"/>
    </source>
</evidence>
<dbReference type="InterPro" id="IPR006445">
    <property type="entry name" value="Phage-assoc_HI1409"/>
</dbReference>
<protein>
    <recommendedName>
        <fullName evidence="2">Anti-CBASS protein Acb1-like N-terminal domain-containing protein</fullName>
    </recommendedName>
</protein>